<dbReference type="Gene3D" id="3.90.960.10">
    <property type="entry name" value="YbaK/aminoacyl-tRNA synthetase-associated domain"/>
    <property type="match status" value="1"/>
</dbReference>
<dbReference type="RefSeq" id="WP_079727461.1">
    <property type="nucleotide sequence ID" value="NZ_FUZP01000001.1"/>
</dbReference>
<name>A0A1T5JCN1_9MICO</name>
<dbReference type="EMBL" id="FUZP01000001">
    <property type="protein sequence ID" value="SKC49165.1"/>
    <property type="molecule type" value="Genomic_DNA"/>
</dbReference>
<dbReference type="PANTHER" id="PTHR30411">
    <property type="entry name" value="CYTOPLASMIC PROTEIN"/>
    <property type="match status" value="1"/>
</dbReference>
<dbReference type="STRING" id="123320.SAMN06309945_1428"/>
<feature type="domain" description="YbaK/aminoacyl-tRNA synthetase-associated" evidence="1">
    <location>
        <begin position="33"/>
        <end position="148"/>
    </location>
</feature>
<dbReference type="Proteomes" id="UP000190857">
    <property type="component" value="Unassembled WGS sequence"/>
</dbReference>
<accession>A0A1T5JCN1</accession>
<evidence type="ECO:0000313" key="3">
    <source>
        <dbReference type="Proteomes" id="UP000190857"/>
    </source>
</evidence>
<organism evidence="2 3">
    <name type="scientific">Okibacterium fritillariae</name>
    <dbReference type="NCBI Taxonomy" id="123320"/>
    <lineage>
        <taxon>Bacteria</taxon>
        <taxon>Bacillati</taxon>
        <taxon>Actinomycetota</taxon>
        <taxon>Actinomycetes</taxon>
        <taxon>Micrococcales</taxon>
        <taxon>Microbacteriaceae</taxon>
        <taxon>Okibacterium</taxon>
    </lineage>
</organism>
<protein>
    <submittedName>
        <fullName evidence="2">Cys-tRNA(Pro) deacylase, prolyl-tRNA editing enzyme YbaK/EbsC</fullName>
    </submittedName>
</protein>
<dbReference type="CDD" id="cd04332">
    <property type="entry name" value="YbaK_like"/>
    <property type="match status" value="1"/>
</dbReference>
<sequence length="164" mass="16941">MDDGSNFGDIEGTDRVRAHAAQLGLDVDIVERPEASSLDEAASLLGIAPGELVKTLVVKRHDGSFLFALVPGGRKISWAKLRAVVGVNKLSLPDKELALEATGYERGTITPLGSRTALPVYADSTIGPGRIALGAGAHGHSLFADSAAFLAALGAQVGDITDPE</sequence>
<dbReference type="InterPro" id="IPR036754">
    <property type="entry name" value="YbaK/aa-tRNA-synt-asso_dom_sf"/>
</dbReference>
<dbReference type="Pfam" id="PF04073">
    <property type="entry name" value="tRNA_edit"/>
    <property type="match status" value="1"/>
</dbReference>
<dbReference type="SUPFAM" id="SSF55826">
    <property type="entry name" value="YbaK/ProRS associated domain"/>
    <property type="match status" value="1"/>
</dbReference>
<dbReference type="PANTHER" id="PTHR30411:SF1">
    <property type="entry name" value="CYTOPLASMIC PROTEIN"/>
    <property type="match status" value="1"/>
</dbReference>
<dbReference type="OrthoDB" id="9796920at2"/>
<evidence type="ECO:0000313" key="2">
    <source>
        <dbReference type="EMBL" id="SKC49165.1"/>
    </source>
</evidence>
<keyword evidence="3" id="KW-1185">Reference proteome</keyword>
<reference evidence="2 3" key="1">
    <citation type="submission" date="2017-02" db="EMBL/GenBank/DDBJ databases">
        <authorList>
            <person name="Peterson S.W."/>
        </authorList>
    </citation>
    <scope>NUCLEOTIDE SEQUENCE [LARGE SCALE GENOMIC DNA]</scope>
    <source>
        <strain evidence="2 3">VKM Ac-2059</strain>
    </source>
</reference>
<dbReference type="InterPro" id="IPR007214">
    <property type="entry name" value="YbaK/aa-tRNA-synth-assoc-dom"/>
</dbReference>
<dbReference type="AlphaFoldDB" id="A0A1T5JCN1"/>
<proteinExistence type="predicted"/>
<dbReference type="GO" id="GO:0002161">
    <property type="term" value="F:aminoacyl-tRNA deacylase activity"/>
    <property type="evidence" value="ECO:0007669"/>
    <property type="project" value="InterPro"/>
</dbReference>
<evidence type="ECO:0000259" key="1">
    <source>
        <dbReference type="Pfam" id="PF04073"/>
    </source>
</evidence>
<gene>
    <name evidence="2" type="ORF">SAMN06309945_1428</name>
</gene>